<dbReference type="PANTHER" id="PTHR12577">
    <property type="entry name" value="DACHSHUND"/>
    <property type="match status" value="1"/>
</dbReference>
<feature type="compositionally biased region" description="Acidic residues" evidence="5">
    <location>
        <begin position="1022"/>
        <end position="1046"/>
    </location>
</feature>
<feature type="region of interest" description="Disordered" evidence="5">
    <location>
        <begin position="948"/>
        <end position="1059"/>
    </location>
</feature>
<feature type="compositionally biased region" description="Polar residues" evidence="5">
    <location>
        <begin position="1242"/>
        <end position="1251"/>
    </location>
</feature>
<dbReference type="InterPro" id="IPR037000">
    <property type="entry name" value="Ski_DNA-bd_sf"/>
</dbReference>
<feature type="compositionally biased region" description="Polar residues" evidence="5">
    <location>
        <begin position="1388"/>
        <end position="1402"/>
    </location>
</feature>
<dbReference type="GO" id="GO:0000981">
    <property type="term" value="F:DNA-binding transcription factor activity, RNA polymerase II-specific"/>
    <property type="evidence" value="ECO:0007669"/>
    <property type="project" value="TreeGrafter"/>
</dbReference>
<dbReference type="CDD" id="cd21081">
    <property type="entry name" value="DHD_Dac"/>
    <property type="match status" value="1"/>
</dbReference>
<dbReference type="InterPro" id="IPR003380">
    <property type="entry name" value="SKI/SNO/DAC"/>
</dbReference>
<dbReference type="Pfam" id="PF16064">
    <property type="entry name" value="DUF4806"/>
    <property type="match status" value="1"/>
</dbReference>
<feature type="region of interest" description="Disordered" evidence="5">
    <location>
        <begin position="209"/>
        <end position="243"/>
    </location>
</feature>
<dbReference type="Pfam" id="PF02437">
    <property type="entry name" value="Ski_Sno_DHD"/>
    <property type="match status" value="1"/>
</dbReference>
<dbReference type="InterPro" id="IPR009061">
    <property type="entry name" value="DNA-bd_dom_put_sf"/>
</dbReference>
<protein>
    <recommendedName>
        <fullName evidence="10">Dachshund</fullName>
    </recommendedName>
</protein>
<feature type="region of interest" description="Disordered" evidence="5">
    <location>
        <begin position="331"/>
        <end position="359"/>
    </location>
</feature>
<name>A0AAN7PJ53_9COLE</name>
<evidence type="ECO:0000256" key="3">
    <source>
        <dbReference type="ARBA" id="ARBA00038192"/>
    </source>
</evidence>
<keyword evidence="2" id="KW-0539">Nucleus</keyword>
<dbReference type="GO" id="GO:0005667">
    <property type="term" value="C:transcription regulator complex"/>
    <property type="evidence" value="ECO:0007669"/>
    <property type="project" value="TreeGrafter"/>
</dbReference>
<evidence type="ECO:0000259" key="6">
    <source>
        <dbReference type="Pfam" id="PF02437"/>
    </source>
</evidence>
<feature type="compositionally biased region" description="Low complexity" evidence="5">
    <location>
        <begin position="1198"/>
        <end position="1209"/>
    </location>
</feature>
<evidence type="ECO:0000313" key="8">
    <source>
        <dbReference type="EMBL" id="KAK4887558.1"/>
    </source>
</evidence>
<keyword evidence="9" id="KW-1185">Reference proteome</keyword>
<feature type="compositionally biased region" description="Basic and acidic residues" evidence="5">
    <location>
        <begin position="1224"/>
        <end position="1241"/>
    </location>
</feature>
<comment type="similarity">
    <text evidence="3">Belongs to the DACH/dachshund family.</text>
</comment>
<feature type="region of interest" description="Disordered" evidence="5">
    <location>
        <begin position="1198"/>
        <end position="1258"/>
    </location>
</feature>
<evidence type="ECO:0000256" key="2">
    <source>
        <dbReference type="ARBA" id="ARBA00023242"/>
    </source>
</evidence>
<evidence type="ECO:0000259" key="7">
    <source>
        <dbReference type="Pfam" id="PF16064"/>
    </source>
</evidence>
<feature type="domain" description="DUF4806" evidence="7">
    <location>
        <begin position="488"/>
        <end position="577"/>
    </location>
</feature>
<dbReference type="InterPro" id="IPR052417">
    <property type="entry name" value="Dachshund_domain"/>
</dbReference>
<reference evidence="9" key="1">
    <citation type="submission" date="2023-01" db="EMBL/GenBank/DDBJ databases">
        <title>Key to firefly adult light organ development and bioluminescence: homeobox transcription factors regulate luciferase expression and transportation to peroxisome.</title>
        <authorList>
            <person name="Fu X."/>
        </authorList>
    </citation>
    <scope>NUCLEOTIDE SEQUENCE [LARGE SCALE GENOMIC DNA]</scope>
</reference>
<dbReference type="SUPFAM" id="SSF46955">
    <property type="entry name" value="Putative DNA-binding domain"/>
    <property type="match status" value="1"/>
</dbReference>
<dbReference type="Gene3D" id="3.10.260.20">
    <property type="entry name" value="Ski"/>
    <property type="match status" value="1"/>
</dbReference>
<keyword evidence="4" id="KW-0175">Coiled coil</keyword>
<feature type="compositionally biased region" description="Polar residues" evidence="5">
    <location>
        <begin position="1210"/>
        <end position="1223"/>
    </location>
</feature>
<dbReference type="EMBL" id="JARPUR010000001">
    <property type="protein sequence ID" value="KAK4887558.1"/>
    <property type="molecule type" value="Genomic_DNA"/>
</dbReference>
<dbReference type="PANTHER" id="PTHR12577:SF6">
    <property type="entry name" value="DACHSHUND, ISOFORM B"/>
    <property type="match status" value="1"/>
</dbReference>
<feature type="region of interest" description="Disordered" evidence="5">
    <location>
        <begin position="597"/>
        <end position="641"/>
    </location>
</feature>
<dbReference type="GO" id="GO:0005634">
    <property type="term" value="C:nucleus"/>
    <property type="evidence" value="ECO:0007669"/>
    <property type="project" value="UniProtKB-SubCell"/>
</dbReference>
<organism evidence="8 9">
    <name type="scientific">Aquatica leii</name>
    <dbReference type="NCBI Taxonomy" id="1421715"/>
    <lineage>
        <taxon>Eukaryota</taxon>
        <taxon>Metazoa</taxon>
        <taxon>Ecdysozoa</taxon>
        <taxon>Arthropoda</taxon>
        <taxon>Hexapoda</taxon>
        <taxon>Insecta</taxon>
        <taxon>Pterygota</taxon>
        <taxon>Neoptera</taxon>
        <taxon>Endopterygota</taxon>
        <taxon>Coleoptera</taxon>
        <taxon>Polyphaga</taxon>
        <taxon>Elateriformia</taxon>
        <taxon>Elateroidea</taxon>
        <taxon>Lampyridae</taxon>
        <taxon>Luciolinae</taxon>
        <taxon>Aquatica</taxon>
    </lineage>
</organism>
<accession>A0AAN7PJ53</accession>
<proteinExistence type="inferred from homology"/>
<comment type="caution">
    <text evidence="8">The sequence shown here is derived from an EMBL/GenBank/DDBJ whole genome shotgun (WGS) entry which is preliminary data.</text>
</comment>
<feature type="region of interest" description="Disordered" evidence="5">
    <location>
        <begin position="101"/>
        <end position="120"/>
    </location>
</feature>
<feature type="region of interest" description="Disordered" evidence="5">
    <location>
        <begin position="1388"/>
        <end position="1458"/>
    </location>
</feature>
<evidence type="ECO:0008006" key="10">
    <source>
        <dbReference type="Google" id="ProtNLM"/>
    </source>
</evidence>
<feature type="domain" description="SKI/SNO/DAC" evidence="6">
    <location>
        <begin position="710"/>
        <end position="813"/>
    </location>
</feature>
<feature type="coiled-coil region" evidence="4">
    <location>
        <begin position="1090"/>
        <end position="1177"/>
    </location>
</feature>
<feature type="compositionally biased region" description="Low complexity" evidence="5">
    <location>
        <begin position="624"/>
        <end position="634"/>
    </location>
</feature>
<dbReference type="Proteomes" id="UP001353858">
    <property type="component" value="Unassembled WGS sequence"/>
</dbReference>
<feature type="compositionally biased region" description="Low complexity" evidence="5">
    <location>
        <begin position="986"/>
        <end position="995"/>
    </location>
</feature>
<evidence type="ECO:0000256" key="4">
    <source>
        <dbReference type="SAM" id="Coils"/>
    </source>
</evidence>
<feature type="compositionally biased region" description="Basic and acidic residues" evidence="5">
    <location>
        <begin position="1403"/>
        <end position="1443"/>
    </location>
</feature>
<evidence type="ECO:0000313" key="9">
    <source>
        <dbReference type="Proteomes" id="UP001353858"/>
    </source>
</evidence>
<dbReference type="FunFam" id="3.10.260.20:FF:000001">
    <property type="entry name" value="Dachshund homolog 1"/>
    <property type="match status" value="1"/>
</dbReference>
<gene>
    <name evidence="8" type="ORF">RN001_003829</name>
</gene>
<dbReference type="GO" id="GO:0000978">
    <property type="term" value="F:RNA polymerase II cis-regulatory region sequence-specific DNA binding"/>
    <property type="evidence" value="ECO:0007669"/>
    <property type="project" value="TreeGrafter"/>
</dbReference>
<dbReference type="InterPro" id="IPR032071">
    <property type="entry name" value="DUF4806"/>
</dbReference>
<evidence type="ECO:0000256" key="5">
    <source>
        <dbReference type="SAM" id="MobiDB-lite"/>
    </source>
</evidence>
<comment type="subcellular location">
    <subcellularLocation>
        <location evidence="1">Nucleus</location>
    </subcellularLocation>
</comment>
<evidence type="ECO:0000256" key="1">
    <source>
        <dbReference type="ARBA" id="ARBA00004123"/>
    </source>
</evidence>
<feature type="compositionally biased region" description="Polar residues" evidence="5">
    <location>
        <begin position="972"/>
        <end position="985"/>
    </location>
</feature>
<sequence>MGNNQSKYDNNSVKTQTSFEEIILGFVKRDQVTTKKPRKRVCLGAEVITRKDVTQFQHNTQFGSEVESWKSDVSSDRITEFDDLLESPTDIETNSVVRCTNNANSNPPNRENKESIDSEQDQVLSIQNGDFVLAYFFGKKKTYKYVCLVTEISDDEAEVTCLRKLRNASEYRLDESDKCSILLSDIIEKLPQPKLLPHEKDRLEEKKIAKQKKKQVKRNLLDNEEQKPNASNDSEDKVSYANDESDCFSEMDREYSDQEFMQDVEAIIDPESRMPNIKIGDFLLVKWSNSYAKDLVRNLFSQPNNSWSKLPCKVKQKYFITYEEGEADAANLSGQDTDTSDNFPISQKNKPSSSKTTTNNVNYNSLFKSIINKKCSNPVEEQSNSLQSQIMSSKSPRESINPLQESYNCSDADIIDASLLNMETAVIPFDMEQLKEELFNKMEQVKVEIMNHVDNLMVNTIAAIRSDFDTKLEIILKNKTEIGEIEEFQFAPVSTKETLIKLEDNLKRGEFQEQMIYHMQKIVGESGENGFNTCYILLDQFFDKHLMVHCSWSGASRNEIPKCAIKNCRNIMNVFLKVPLLIGIRVVVVGMMDTSGMDSASDHSSHASSGSPAVAIKQPSSPVNNNHLISNNHNHQVHSPRQASPLITPMSMAHPLSPPPVTSAGLARSIALGHMPPPGLGLLNSLGVLHSPLDLMAHHAPPRSYNSPPPISTSDPTANECKLVDYRGQKVAAFIIAGDTMLCLPQAFELFLKHLVGGLHTVYTKLKRLDIVPLVCNVEQVRILRGLGAIQPGVNRCKLLSCKDFDTLYKDCTTARPGRPPKRAPVGLSLAASHQFQQLKKHRMDNGDYSPYENGHLGDMSRLEKSPLLANGYNQPPHMSHMPFMQLPHPAAAHSALLSPGMPHNLARPDGSVIKNEMPSMEAIARSGIWENCRAAYEDIVKHLERLREDRGNPDRPLPLDQKARELGSRGGSPNTSPVLNLSKNASGGSAGSPADGEHSGSEPDGPDGAPSPRSPTHSGIDDEDDDNISDPEDDDDKDQDLDDGDLPLPTAPGSDSQQTALNYSTLASAVASVNGPGQGSTISSTETLLRNIQGLLKVAAENARQQERQINYEKAELKMDVLREREVKDSLERQLADEQKIRALIQKRLRRERRARRRLQDQIELEVKRRIQLEDALKAAGAGDQIRIINDKLAQQTETQQQQQQRTTNKTINNPTSNQGVTNDRERTERNEHSEKERVESPTTAFNQNMREPPPPDVKPWGYAGVDLMNTGAAFWQNYSDSLAQELEMERKSRHQQVDRDVKPSLQERSNYYKNSVLFTNDADNNGNVRQGQKIHVISDIIINRQDILNIFLLEVGTVLPMDLLDIIPVEDINLFTLDNTSINQVLEEPQQNKVPNTNEQNPKKENLKTEQEEDTNKTEDKENIDPDITEKIEVIRDHLEQATEQEAEDSKNEGTI</sequence>
<feature type="compositionally biased region" description="Polar residues" evidence="5">
    <location>
        <begin position="332"/>
        <end position="359"/>
    </location>
</feature>